<accession>A0A1E3XEM7</accession>
<gene>
    <name evidence="2" type="ORF">SCARUB_00774</name>
</gene>
<dbReference type="AlphaFoldDB" id="A0A1E3XEM7"/>
<evidence type="ECO:0000256" key="1">
    <source>
        <dbReference type="SAM" id="Phobius"/>
    </source>
</evidence>
<dbReference type="EMBL" id="MAYW01000013">
    <property type="protein sequence ID" value="ODS34101.1"/>
    <property type="molecule type" value="Genomic_DNA"/>
</dbReference>
<evidence type="ECO:0000313" key="3">
    <source>
        <dbReference type="Proteomes" id="UP000094056"/>
    </source>
</evidence>
<feature type="transmembrane region" description="Helical" evidence="1">
    <location>
        <begin position="12"/>
        <end position="31"/>
    </location>
</feature>
<protein>
    <submittedName>
        <fullName evidence="2">Uncharacterized protein</fullName>
    </submittedName>
</protein>
<evidence type="ECO:0000313" key="2">
    <source>
        <dbReference type="EMBL" id="ODS34101.1"/>
    </source>
</evidence>
<dbReference type="Proteomes" id="UP000094056">
    <property type="component" value="Unassembled WGS sequence"/>
</dbReference>
<proteinExistence type="predicted"/>
<organism evidence="2 3">
    <name type="scientific">Candidatus Scalindua rubra</name>
    <dbReference type="NCBI Taxonomy" id="1872076"/>
    <lineage>
        <taxon>Bacteria</taxon>
        <taxon>Pseudomonadati</taxon>
        <taxon>Planctomycetota</taxon>
        <taxon>Candidatus Brocadiia</taxon>
        <taxon>Candidatus Brocadiales</taxon>
        <taxon>Candidatus Scalinduaceae</taxon>
        <taxon>Candidatus Scalindua</taxon>
    </lineage>
</organism>
<name>A0A1E3XEM7_9BACT</name>
<sequence length="102" mass="11550">MKRIKNINIKSIVIIIIVSCLSFGLGFLSAYKINMVNDNPVSISKDNTDVKMLEEKVTPNSTNMVDSNEEDPLMQLKLLMKDVETFRALMEEVKNELLVSNT</sequence>
<comment type="caution">
    <text evidence="2">The sequence shown here is derived from an EMBL/GenBank/DDBJ whole genome shotgun (WGS) entry which is preliminary data.</text>
</comment>
<keyword evidence="1" id="KW-0472">Membrane</keyword>
<keyword evidence="1" id="KW-0812">Transmembrane</keyword>
<keyword evidence="1" id="KW-1133">Transmembrane helix</keyword>
<reference evidence="2 3" key="1">
    <citation type="submission" date="2016-07" db="EMBL/GenBank/DDBJ databases">
        <title>Draft genome of Scalindua rubra, obtained from a brine-seawater interface in the Red Sea, sheds light on salt adaptation in anammox bacteria.</title>
        <authorList>
            <person name="Speth D.R."/>
            <person name="Lagkouvardos I."/>
            <person name="Wang Y."/>
            <person name="Qian P.-Y."/>
            <person name="Dutilh B.E."/>
            <person name="Jetten M.S."/>
        </authorList>
    </citation>
    <scope>NUCLEOTIDE SEQUENCE [LARGE SCALE GENOMIC DNA]</scope>
    <source>
        <strain evidence="2">BSI-1</strain>
    </source>
</reference>